<dbReference type="PANTHER" id="PTHR35204">
    <property type="entry name" value="YALI0A21131P"/>
    <property type="match status" value="1"/>
</dbReference>
<keyword evidence="2" id="KW-0732">Signal</keyword>
<dbReference type="PANTHER" id="PTHR35204:SF1">
    <property type="entry name" value="ENTEROTOXIN"/>
    <property type="match status" value="1"/>
</dbReference>
<feature type="chain" id="PRO_5034142014" evidence="2">
    <location>
        <begin position="24"/>
        <end position="594"/>
    </location>
</feature>
<dbReference type="AlphaFoldDB" id="A0A8H5CGL2"/>
<sequence>MPSFQSVICSLFTFYAVPIWASALQHPFNDQSPLSNSLNTTPNEWDLEVGPNPNATGIVMASSTFLFLCLQTEGWSSTGHNLVPGTVPPGTLLYHGRSDDQMPKNPEWCAVDPEHSYMFCRTRQPGTGCWHLTLATTRPLKVLYFDGSGAAKMEDGSMDTQDMIAWGKIMPEKFFQERERIKALCDWGQRFEVDGFVRMEMDFEIMLCDFTKGVEVVSFLELRSRNRRFPGGPRHGSDNPSPASPIYHEHPPPMPHPPPPGVDFGSPSSSSFPPGPGRPEGRFDEALNSGSWHSRFPGETRIKLDLTRLVSFYDTSLVPSLVDVRFGKPRLEHRVLGASEEDLKRVINKVEEMLTEEDVISTGSNGVDWRALFHVLVDRYGNRLEVVRYLLNLTDTNAFDSDENDEDKEYLVRAKSVQEQLDIMLRPYLIYSAVPPSPNSDSLSWASPIFKLCATTHTRYISSQSLTPSETLLNAFQETNREICRVITRMWIRGVVDGGLNDELSPNPREKAQAEDGDGDDEDDNNVPLKSLLTTWRQEIDTLMSWLDWSVWLRCRPECGFDEFCYLPTWPYFRRGEDQDWKDPQPKCIPRLQA</sequence>
<feature type="region of interest" description="Disordered" evidence="1">
    <location>
        <begin position="227"/>
        <end position="289"/>
    </location>
</feature>
<dbReference type="EMBL" id="JAACJM010000165">
    <property type="protein sequence ID" value="KAF5341375.1"/>
    <property type="molecule type" value="Genomic_DNA"/>
</dbReference>
<feature type="region of interest" description="Disordered" evidence="1">
    <location>
        <begin position="502"/>
        <end position="526"/>
    </location>
</feature>
<keyword evidence="4" id="KW-1185">Reference proteome</keyword>
<evidence type="ECO:0000313" key="4">
    <source>
        <dbReference type="Proteomes" id="UP000559256"/>
    </source>
</evidence>
<organism evidence="3 4">
    <name type="scientific">Tetrapyrgos nigripes</name>
    <dbReference type="NCBI Taxonomy" id="182062"/>
    <lineage>
        <taxon>Eukaryota</taxon>
        <taxon>Fungi</taxon>
        <taxon>Dikarya</taxon>
        <taxon>Basidiomycota</taxon>
        <taxon>Agaricomycotina</taxon>
        <taxon>Agaricomycetes</taxon>
        <taxon>Agaricomycetidae</taxon>
        <taxon>Agaricales</taxon>
        <taxon>Marasmiineae</taxon>
        <taxon>Marasmiaceae</taxon>
        <taxon>Tetrapyrgos</taxon>
    </lineage>
</organism>
<name>A0A8H5CGL2_9AGAR</name>
<reference evidence="3 4" key="1">
    <citation type="journal article" date="2020" name="ISME J.">
        <title>Uncovering the hidden diversity of litter-decomposition mechanisms in mushroom-forming fungi.</title>
        <authorList>
            <person name="Floudas D."/>
            <person name="Bentzer J."/>
            <person name="Ahren D."/>
            <person name="Johansson T."/>
            <person name="Persson P."/>
            <person name="Tunlid A."/>
        </authorList>
    </citation>
    <scope>NUCLEOTIDE SEQUENCE [LARGE SCALE GENOMIC DNA]</scope>
    <source>
        <strain evidence="3 4">CBS 291.85</strain>
    </source>
</reference>
<evidence type="ECO:0000256" key="2">
    <source>
        <dbReference type="SAM" id="SignalP"/>
    </source>
</evidence>
<feature type="compositionally biased region" description="Pro residues" evidence="1">
    <location>
        <begin position="252"/>
        <end position="261"/>
    </location>
</feature>
<proteinExistence type="predicted"/>
<comment type="caution">
    <text evidence="3">The sequence shown here is derived from an EMBL/GenBank/DDBJ whole genome shotgun (WGS) entry which is preliminary data.</text>
</comment>
<feature type="compositionally biased region" description="Low complexity" evidence="1">
    <location>
        <begin position="262"/>
        <end position="272"/>
    </location>
</feature>
<dbReference type="OrthoDB" id="10261782at2759"/>
<dbReference type="Proteomes" id="UP000559256">
    <property type="component" value="Unassembled WGS sequence"/>
</dbReference>
<dbReference type="InterPro" id="IPR038921">
    <property type="entry name" value="YOR389W-like"/>
</dbReference>
<accession>A0A8H5CGL2</accession>
<evidence type="ECO:0000256" key="1">
    <source>
        <dbReference type="SAM" id="MobiDB-lite"/>
    </source>
</evidence>
<protein>
    <submittedName>
        <fullName evidence="3">Uncharacterized protein</fullName>
    </submittedName>
</protein>
<evidence type="ECO:0000313" key="3">
    <source>
        <dbReference type="EMBL" id="KAF5341375.1"/>
    </source>
</evidence>
<feature type="compositionally biased region" description="Acidic residues" evidence="1">
    <location>
        <begin position="515"/>
        <end position="525"/>
    </location>
</feature>
<feature type="signal peptide" evidence="2">
    <location>
        <begin position="1"/>
        <end position="23"/>
    </location>
</feature>
<gene>
    <name evidence="3" type="ORF">D9758_012296</name>
</gene>